<reference evidence="2 3" key="1">
    <citation type="submission" date="2020-03" db="EMBL/GenBank/DDBJ databases">
        <title>Whole genome sequencing of clinical and environmental type strains of Ochrobactrum.</title>
        <authorList>
            <person name="Dharne M."/>
        </authorList>
    </citation>
    <scope>NUCLEOTIDE SEQUENCE [LARGE SCALE GENOMIC DNA]</scope>
    <source>
        <strain evidence="2 3">CIP 109452</strain>
    </source>
</reference>
<accession>A0ABX1DI29</accession>
<organism evidence="2 3">
    <name type="scientific">Brucella haematophila</name>
    <dbReference type="NCBI Taxonomy" id="419474"/>
    <lineage>
        <taxon>Bacteria</taxon>
        <taxon>Pseudomonadati</taxon>
        <taxon>Pseudomonadota</taxon>
        <taxon>Alphaproteobacteria</taxon>
        <taxon>Hyphomicrobiales</taxon>
        <taxon>Brucellaceae</taxon>
        <taxon>Brucella/Ochrobactrum group</taxon>
        <taxon>Brucella</taxon>
    </lineage>
</organism>
<evidence type="ECO:0000256" key="1">
    <source>
        <dbReference type="SAM" id="SignalP"/>
    </source>
</evidence>
<name>A0ABX1DI29_9HYPH</name>
<evidence type="ECO:0000313" key="2">
    <source>
        <dbReference type="EMBL" id="NKC02401.1"/>
    </source>
</evidence>
<evidence type="ECO:0000313" key="3">
    <source>
        <dbReference type="Proteomes" id="UP000704467"/>
    </source>
</evidence>
<proteinExistence type="predicted"/>
<comment type="caution">
    <text evidence="2">The sequence shown here is derived from an EMBL/GenBank/DDBJ whole genome shotgun (WGS) entry which is preliminary data.</text>
</comment>
<dbReference type="RefSeq" id="WP_138785371.1">
    <property type="nucleotide sequence ID" value="NZ_JBHEEQ010000005.1"/>
</dbReference>
<sequence length="128" mass="13656">MFRSIVVFIASLLGASVFANEGTAQPVPGTIVVNIKLSDDAFGASGETFDLYPLEDALEEAMADTASLDGHEIGGGYFACRFHTDNVEDALQKAGKVLATLEFRPQSYVAITYSDGETKRINLPLAGH</sequence>
<keyword evidence="1" id="KW-0732">Signal</keyword>
<protein>
    <submittedName>
        <fullName evidence="2">Uncharacterized protein</fullName>
    </submittedName>
</protein>
<dbReference type="Proteomes" id="UP000704467">
    <property type="component" value="Unassembled WGS sequence"/>
</dbReference>
<dbReference type="EMBL" id="JAAVLN010000001">
    <property type="protein sequence ID" value="NKC02401.1"/>
    <property type="molecule type" value="Genomic_DNA"/>
</dbReference>
<gene>
    <name evidence="2" type="ORF">HED55_00365</name>
</gene>
<feature type="signal peptide" evidence="1">
    <location>
        <begin position="1"/>
        <end position="19"/>
    </location>
</feature>
<feature type="chain" id="PRO_5046757294" evidence="1">
    <location>
        <begin position="20"/>
        <end position="128"/>
    </location>
</feature>
<keyword evidence="3" id="KW-1185">Reference proteome</keyword>